<name>A0A5Q0QDB4_9SPHI</name>
<dbReference type="KEGG" id="sphe:GFH32_11555"/>
<dbReference type="RefSeq" id="WP_153511756.1">
    <property type="nucleotide sequence ID" value="NZ_CP045652.1"/>
</dbReference>
<organism evidence="2 3">
    <name type="scientific">Sphingobacterium zhuxiongii</name>
    <dbReference type="NCBI Taxonomy" id="2662364"/>
    <lineage>
        <taxon>Bacteria</taxon>
        <taxon>Pseudomonadati</taxon>
        <taxon>Bacteroidota</taxon>
        <taxon>Sphingobacteriia</taxon>
        <taxon>Sphingobacteriales</taxon>
        <taxon>Sphingobacteriaceae</taxon>
        <taxon>Sphingobacterium</taxon>
    </lineage>
</organism>
<reference evidence="2 3" key="1">
    <citation type="submission" date="2019-10" db="EMBL/GenBank/DDBJ databases">
        <authorList>
            <person name="Dong K."/>
        </authorList>
    </citation>
    <scope>NUCLEOTIDE SEQUENCE [LARGE SCALE GENOMIC DNA]</scope>
    <source>
        <strain evidence="3">dk4302</strain>
    </source>
</reference>
<protein>
    <recommendedName>
        <fullName evidence="1">CinA C-terminal domain-containing protein</fullName>
    </recommendedName>
</protein>
<keyword evidence="3" id="KW-1185">Reference proteome</keyword>
<dbReference type="Pfam" id="PF02464">
    <property type="entry name" value="CinA"/>
    <property type="match status" value="1"/>
</dbReference>
<evidence type="ECO:0000313" key="3">
    <source>
        <dbReference type="Proteomes" id="UP000326921"/>
    </source>
</evidence>
<proteinExistence type="predicted"/>
<dbReference type="Gene3D" id="3.90.950.20">
    <property type="entry name" value="CinA-like"/>
    <property type="match status" value="1"/>
</dbReference>
<dbReference type="SUPFAM" id="SSF142433">
    <property type="entry name" value="CinA-like"/>
    <property type="match status" value="1"/>
</dbReference>
<dbReference type="EMBL" id="CP045652">
    <property type="protein sequence ID" value="QGA26911.1"/>
    <property type="molecule type" value="Genomic_DNA"/>
</dbReference>
<dbReference type="Proteomes" id="UP000326921">
    <property type="component" value="Chromosome"/>
</dbReference>
<gene>
    <name evidence="2" type="ORF">GFH32_11555</name>
</gene>
<evidence type="ECO:0000259" key="1">
    <source>
        <dbReference type="Pfam" id="PF02464"/>
    </source>
</evidence>
<sequence length="195" mass="21414">MVLSSQNRIPLTIFTVNCSLEKKQKRYPFMTAINHKLLNRLGDEISRRGWHLSFAESMTSGFITSVWSLQIDSGNYLLGGIVCFEESVKTSLLLVPEELLSTYTAESIEVSLALLQGLKQVLPAEVRIAVTGLAYEGTDKHPSAKVGDVFIAVAVKDAYLARSYALPSAHAADTYIKTLNCSLEMLASLLDQVKS</sequence>
<dbReference type="InterPro" id="IPR036653">
    <property type="entry name" value="CinA-like_C"/>
</dbReference>
<dbReference type="AlphaFoldDB" id="A0A5Q0QDB4"/>
<accession>A0A5Q0QDB4</accession>
<feature type="domain" description="CinA C-terminal" evidence="1">
    <location>
        <begin position="36"/>
        <end position="189"/>
    </location>
</feature>
<evidence type="ECO:0000313" key="2">
    <source>
        <dbReference type="EMBL" id="QGA26911.1"/>
    </source>
</evidence>
<dbReference type="InterPro" id="IPR008136">
    <property type="entry name" value="CinA_C"/>
</dbReference>